<dbReference type="Pfam" id="PF00128">
    <property type="entry name" value="Alpha-amylase"/>
    <property type="match status" value="1"/>
</dbReference>
<dbReference type="EC" id="5.4.99.15" evidence="2"/>
<sequence>MPRTPLSTYRLQIHAGFDFRAATAMADYLRDLGITHMYSSPYLQAQAGSMHGYDVVDHHTVNQELGGREEHERLCNRLKELGLGQILDIVPNHMSISGKNKIWLDVLENGPSSRFASFFDIDWNSAEQRLRDKVMLPVLGDQYGRVLSKGELKVGRQGSAFAVQYFENSYPLEPRSTAHLLTRAATIAASDTLNFLAESFRRLPSPDSTDRLSQHARHRDKTVLRGMLDRLCSEEEGVCKAIDETLAEVNGSTDALDDLLNQQNYRLAFWRTSDQELGYRRFFDVNNLVGLRQEREHVFEETHELIFHWLQEGVLDGVRVDHPDGLRDPSQYFERLRKHAPKAYVVAEKILEPGEFLRTTWPVEGTTGYDFMNVCNALLVHPEGIAELESIYRDFTKMPTDFPQIAYEKKSAIERETLASDVNRLANLFVEICENNRDFRDFTRSEIRRAIRAVAACFGVYRTYVVAASDGPDEITDEDRQQIAEAVAEAKIRKPDIDTSLYDFMADILSLRNRGPLESEFIARFQQFTSPVMAKGIEDTAFYTYNRHVGMNEVGGNPSRNGLALADFHSYQETMQATHPITMTALSTHDTKRSDDVRARLAVLAEIPDRFRLAIRRWSRMNHSFRTGRFPDANSEYFLYQTLIGAWPITVERAQEYMTKAMREAKLETAWTAQNADFEDAMHNFIASILQHEPFITDLEAFVARINRAGRINSLSQTLIKYTAPGMPDLYQGSELWDHSLVDPDNRRPVDYDLRRWLLGEIKNLSPSEFTENLESRFEDGSPKLWTIYQALRLRNERPHAFGAEAAYVPCEVAGPRVDNVVAFTRGGEVLSLTQRFPYKTAGAWPVTTLVVPPGRWTNRLTGITVAGGRVRVGNLLDRFPVALLVREP</sequence>
<protein>
    <submittedName>
        <fullName evidence="2">Malto-oligosyltrehalose synthase</fullName>
        <ecNumber evidence="2">5.4.99.15</ecNumber>
    </submittedName>
</protein>
<dbReference type="InterPro" id="IPR017853">
    <property type="entry name" value="GH"/>
</dbReference>
<dbReference type="InterPro" id="IPR012767">
    <property type="entry name" value="Trehalose_TreY"/>
</dbReference>
<dbReference type="EMBL" id="CP002467">
    <property type="protein sequence ID" value="ADV84241.1"/>
    <property type="molecule type" value="Genomic_DNA"/>
</dbReference>
<dbReference type="KEGG" id="tsa:AciPR4_3487"/>
<keyword evidence="2" id="KW-0413">Isomerase</keyword>
<dbReference type="STRING" id="401053.AciPR4_3487"/>
<dbReference type="GO" id="GO:0047470">
    <property type="term" value="F:(1,4)-alpha-D-glucan 1-alpha-D-glucosylmutase activity"/>
    <property type="evidence" value="ECO:0007669"/>
    <property type="project" value="UniProtKB-EC"/>
</dbReference>
<evidence type="ECO:0000313" key="3">
    <source>
        <dbReference type="Proteomes" id="UP000006844"/>
    </source>
</evidence>
<dbReference type="GO" id="GO:0005992">
    <property type="term" value="P:trehalose biosynthetic process"/>
    <property type="evidence" value="ECO:0007669"/>
    <property type="project" value="TreeGrafter"/>
</dbReference>
<organism evidence="2 3">
    <name type="scientific">Terriglobus saanensis (strain ATCC BAA-1853 / DSM 23119 / SP1PR4)</name>
    <dbReference type="NCBI Taxonomy" id="401053"/>
    <lineage>
        <taxon>Bacteria</taxon>
        <taxon>Pseudomonadati</taxon>
        <taxon>Acidobacteriota</taxon>
        <taxon>Terriglobia</taxon>
        <taxon>Terriglobales</taxon>
        <taxon>Acidobacteriaceae</taxon>
        <taxon>Terriglobus</taxon>
    </lineage>
</organism>
<dbReference type="OrthoDB" id="9805159at2"/>
<evidence type="ECO:0000259" key="1">
    <source>
        <dbReference type="SMART" id="SM00642"/>
    </source>
</evidence>
<dbReference type="eggNOG" id="COG3280">
    <property type="taxonomic scope" value="Bacteria"/>
</dbReference>
<dbReference type="SMART" id="SM00642">
    <property type="entry name" value="Aamy"/>
    <property type="match status" value="1"/>
</dbReference>
<dbReference type="PANTHER" id="PTHR10357">
    <property type="entry name" value="ALPHA-AMYLASE FAMILY MEMBER"/>
    <property type="match status" value="1"/>
</dbReference>
<dbReference type="GO" id="GO:0030980">
    <property type="term" value="P:alpha-glucan catabolic process"/>
    <property type="evidence" value="ECO:0007669"/>
    <property type="project" value="TreeGrafter"/>
</dbReference>
<keyword evidence="3" id="KW-1185">Reference proteome</keyword>
<accession>E8UY07</accession>
<feature type="domain" description="Glycosyl hydrolase family 13 catalytic" evidence="1">
    <location>
        <begin position="12"/>
        <end position="512"/>
    </location>
</feature>
<dbReference type="AlphaFoldDB" id="E8UY07"/>
<dbReference type="SUPFAM" id="SSF51445">
    <property type="entry name" value="(Trans)glycosidases"/>
    <property type="match status" value="1"/>
</dbReference>
<dbReference type="Gene3D" id="3.20.20.80">
    <property type="entry name" value="Glycosidases"/>
    <property type="match status" value="4"/>
</dbReference>
<name>E8UY07_TERSS</name>
<dbReference type="PANTHER" id="PTHR10357:SF216">
    <property type="entry name" value="MALTOOLIGOSYL TREHALOSE SYNTHASE-RELATED"/>
    <property type="match status" value="1"/>
</dbReference>
<dbReference type="Proteomes" id="UP000006844">
    <property type="component" value="Chromosome"/>
</dbReference>
<dbReference type="NCBIfam" id="TIGR02401">
    <property type="entry name" value="trehalose_TreY"/>
    <property type="match status" value="1"/>
</dbReference>
<evidence type="ECO:0000313" key="2">
    <source>
        <dbReference type="EMBL" id="ADV84241.1"/>
    </source>
</evidence>
<dbReference type="RefSeq" id="WP_013569971.1">
    <property type="nucleotide sequence ID" value="NC_014963.1"/>
</dbReference>
<proteinExistence type="predicted"/>
<gene>
    <name evidence="2" type="ordered locus">AciPR4_3487</name>
</gene>
<dbReference type="CDD" id="cd11336">
    <property type="entry name" value="AmyAc_MTSase"/>
    <property type="match status" value="1"/>
</dbReference>
<dbReference type="InterPro" id="IPR006047">
    <property type="entry name" value="GH13_cat_dom"/>
</dbReference>
<dbReference type="HOGENOM" id="CLU_005045_1_0_0"/>
<reference evidence="2 3" key="1">
    <citation type="journal article" date="2012" name="Stand. Genomic Sci.">
        <title>Complete genome sequence of Terriglobus saanensis type strain SP1PR4(T), an Acidobacteria from tundra soil.</title>
        <authorList>
            <person name="Rawat S.R."/>
            <person name="Mannisto M.K."/>
            <person name="Starovoytov V."/>
            <person name="Goodwin L."/>
            <person name="Nolan M."/>
            <person name="Hauser L."/>
            <person name="Land M."/>
            <person name="Davenport K.W."/>
            <person name="Woyke T."/>
            <person name="Haggblom M.M."/>
        </authorList>
    </citation>
    <scope>NUCLEOTIDE SEQUENCE</scope>
    <source>
        <strain evidence="3">ATCC BAA-1853 / DSM 23119 / SP1PR4</strain>
    </source>
</reference>